<dbReference type="Pfam" id="PF06803">
    <property type="entry name" value="DUF1232"/>
    <property type="match status" value="1"/>
</dbReference>
<keyword evidence="7" id="KW-1185">Reference proteome</keyword>
<evidence type="ECO:0000256" key="1">
    <source>
        <dbReference type="ARBA" id="ARBA00004127"/>
    </source>
</evidence>
<dbReference type="Proteomes" id="UP000215059">
    <property type="component" value="Unassembled WGS sequence"/>
</dbReference>
<dbReference type="InterPro" id="IPR010652">
    <property type="entry name" value="DUF1232"/>
</dbReference>
<dbReference type="RefSeq" id="WP_094254048.1">
    <property type="nucleotide sequence ID" value="NZ_JBHLXL010000001.1"/>
</dbReference>
<keyword evidence="3" id="KW-1133">Transmembrane helix</keyword>
<gene>
    <name evidence="6" type="ORF">CGZ90_18755</name>
</gene>
<evidence type="ECO:0000256" key="3">
    <source>
        <dbReference type="ARBA" id="ARBA00022989"/>
    </source>
</evidence>
<proteinExistence type="predicted"/>
<evidence type="ECO:0000256" key="4">
    <source>
        <dbReference type="ARBA" id="ARBA00023136"/>
    </source>
</evidence>
<comment type="subcellular location">
    <subcellularLocation>
        <location evidence="1">Endomembrane system</location>
        <topology evidence="1">Multi-pass membrane protein</topology>
    </subcellularLocation>
</comment>
<keyword evidence="2" id="KW-0812">Transmembrane</keyword>
<protein>
    <recommendedName>
        <fullName evidence="5">DUF1232 domain-containing protein</fullName>
    </recommendedName>
</protein>
<evidence type="ECO:0000259" key="5">
    <source>
        <dbReference type="Pfam" id="PF06803"/>
    </source>
</evidence>
<evidence type="ECO:0000313" key="7">
    <source>
        <dbReference type="Proteomes" id="UP000215059"/>
    </source>
</evidence>
<dbReference type="OrthoDB" id="2679475at2"/>
<organism evidence="6 7">
    <name type="scientific">Fictibacillus aquaticus</name>
    <dbReference type="NCBI Taxonomy" id="2021314"/>
    <lineage>
        <taxon>Bacteria</taxon>
        <taxon>Bacillati</taxon>
        <taxon>Bacillota</taxon>
        <taxon>Bacilli</taxon>
        <taxon>Bacillales</taxon>
        <taxon>Fictibacillaceae</taxon>
        <taxon>Fictibacillus</taxon>
    </lineage>
</organism>
<feature type="domain" description="DUF1232" evidence="5">
    <location>
        <begin position="38"/>
        <end position="71"/>
    </location>
</feature>
<dbReference type="EMBL" id="NOII01000030">
    <property type="protein sequence ID" value="OYD56207.1"/>
    <property type="molecule type" value="Genomic_DNA"/>
</dbReference>
<comment type="caution">
    <text evidence="6">The sequence shown here is derived from an EMBL/GenBank/DDBJ whole genome shotgun (WGS) entry which is preliminary data.</text>
</comment>
<reference evidence="6 7" key="1">
    <citation type="submission" date="2017-07" db="EMBL/GenBank/DDBJ databases">
        <title>Fictibacillus sp. nov. GDSW-R2A3 Genome sequencing and assembly.</title>
        <authorList>
            <person name="Mayilraj S."/>
        </authorList>
    </citation>
    <scope>NUCLEOTIDE SEQUENCE [LARGE SCALE GENOMIC DNA]</scope>
    <source>
        <strain evidence="6 7">GDSW-R2A3</strain>
    </source>
</reference>
<evidence type="ECO:0000256" key="2">
    <source>
        <dbReference type="ARBA" id="ARBA00022692"/>
    </source>
</evidence>
<evidence type="ECO:0000313" key="6">
    <source>
        <dbReference type="EMBL" id="OYD56207.1"/>
    </source>
</evidence>
<dbReference type="AlphaFoldDB" id="A0A235F5K6"/>
<sequence>MFKSFKRLKFILKFWKFIPFLKDYFLSPKVSLPKKVAGLLLFAAYAVFPFDIIPDFLLFFGILDEVAVAAFILQRMIKNAPESLQKKYNLLNME</sequence>
<dbReference type="GO" id="GO:0012505">
    <property type="term" value="C:endomembrane system"/>
    <property type="evidence" value="ECO:0007669"/>
    <property type="project" value="UniProtKB-SubCell"/>
</dbReference>
<accession>A0A235F5K6</accession>
<keyword evidence="4" id="KW-0472">Membrane</keyword>
<name>A0A235F5K6_9BACL</name>